<keyword evidence="14" id="KW-1185">Reference proteome</keyword>
<keyword evidence="2" id="KW-0812">Transmembrane</keyword>
<evidence type="ECO:0000256" key="9">
    <source>
        <dbReference type="ARBA" id="ARBA00023180"/>
    </source>
</evidence>
<dbReference type="PANTHER" id="PTHR13771">
    <property type="entry name" value="INTERCELLULAR ADHESION MOLECULE"/>
    <property type="match status" value="1"/>
</dbReference>
<keyword evidence="8" id="KW-1015">Disulfide bond</keyword>
<dbReference type="InterPro" id="IPR047012">
    <property type="entry name" value="ICAM_VCAM"/>
</dbReference>
<dbReference type="PROSITE" id="PS50835">
    <property type="entry name" value="IG_LIKE"/>
    <property type="match status" value="2"/>
</dbReference>
<proteinExistence type="predicted"/>
<name>A0ABD1JH76_9TELE</name>
<dbReference type="AlphaFoldDB" id="A0ABD1JH76"/>
<dbReference type="InterPro" id="IPR003987">
    <property type="entry name" value="ICAM_VCAM_N"/>
</dbReference>
<dbReference type="GO" id="GO:0016020">
    <property type="term" value="C:membrane"/>
    <property type="evidence" value="ECO:0007669"/>
    <property type="project" value="UniProtKB-SubCell"/>
</dbReference>
<dbReference type="PRINTS" id="PR01472">
    <property type="entry name" value="ICAMVCAM1"/>
</dbReference>
<evidence type="ECO:0000256" key="7">
    <source>
        <dbReference type="ARBA" id="ARBA00023136"/>
    </source>
</evidence>
<protein>
    <recommendedName>
        <fullName evidence="12">Ig-like domain-containing protein</fullName>
    </recommendedName>
</protein>
<gene>
    <name evidence="13" type="ORF">ACEWY4_017569</name>
</gene>
<comment type="caution">
    <text evidence="13">The sequence shown here is derived from an EMBL/GenBank/DDBJ whole genome shotgun (WGS) entry which is preliminary data.</text>
</comment>
<dbReference type="PANTHER" id="PTHR13771:SF9">
    <property type="entry name" value="INTERCELLULAR ADHESION MOLECULE 5"/>
    <property type="match status" value="1"/>
</dbReference>
<dbReference type="Proteomes" id="UP001591681">
    <property type="component" value="Unassembled WGS sequence"/>
</dbReference>
<dbReference type="FunFam" id="2.60.40.10:FF:000032">
    <property type="entry name" value="palladin isoform X1"/>
    <property type="match status" value="1"/>
</dbReference>
<reference evidence="13 14" key="1">
    <citation type="submission" date="2024-09" db="EMBL/GenBank/DDBJ databases">
        <title>A chromosome-level genome assembly of Gray's grenadier anchovy, Coilia grayii.</title>
        <authorList>
            <person name="Fu Z."/>
        </authorList>
    </citation>
    <scope>NUCLEOTIDE SEQUENCE [LARGE SCALE GENOMIC DNA]</scope>
    <source>
        <strain evidence="13">G4</strain>
        <tissue evidence="13">Muscle</tissue>
    </source>
</reference>
<accession>A0ABD1JH76</accession>
<dbReference type="InterPro" id="IPR013098">
    <property type="entry name" value="Ig_I-set"/>
</dbReference>
<feature type="signal peptide" evidence="11">
    <location>
        <begin position="1"/>
        <end position="24"/>
    </location>
</feature>
<keyword evidence="3 11" id="KW-0732">Signal</keyword>
<evidence type="ECO:0000256" key="10">
    <source>
        <dbReference type="ARBA" id="ARBA00023319"/>
    </source>
</evidence>
<evidence type="ECO:0000256" key="5">
    <source>
        <dbReference type="ARBA" id="ARBA00022889"/>
    </source>
</evidence>
<keyword evidence="7" id="KW-0472">Membrane</keyword>
<dbReference type="InterPro" id="IPR013783">
    <property type="entry name" value="Ig-like_fold"/>
</dbReference>
<evidence type="ECO:0000313" key="13">
    <source>
        <dbReference type="EMBL" id="KAL2086510.1"/>
    </source>
</evidence>
<comment type="subcellular location">
    <subcellularLocation>
        <location evidence="1">Membrane</location>
        <topology evidence="1">Single-pass type I membrane protein</topology>
    </subcellularLocation>
</comment>
<evidence type="ECO:0000256" key="1">
    <source>
        <dbReference type="ARBA" id="ARBA00004479"/>
    </source>
</evidence>
<evidence type="ECO:0000256" key="3">
    <source>
        <dbReference type="ARBA" id="ARBA00022729"/>
    </source>
</evidence>
<evidence type="ECO:0000256" key="8">
    <source>
        <dbReference type="ARBA" id="ARBA00023157"/>
    </source>
</evidence>
<keyword evidence="10" id="KW-0393">Immunoglobulin domain</keyword>
<evidence type="ECO:0000256" key="2">
    <source>
        <dbReference type="ARBA" id="ARBA00022692"/>
    </source>
</evidence>
<sequence>MESLSLLRRLFWVTLLCPLDFGVSDEDCTGPKPVIDPPHLVVQYGDPAEATCSAPQHVNEIGWEATVGPKTKPGAQQLVWNVSSVTDWSLNRGVQCFTSSDDKQCITHLPITIYKNPDRVTARLIYHSGPLVEGEQYGLECKVQSVAPVSNLTVTWFRGDQEVEQQSDYTQFSIEGVQSKDVTVRTNLTIRASREDHEASYSCAAKLDLNTAEPIPDTRSKITQLEVLYKPRLFNTSGNVTIDAGGKLKLTCSAKANPRPSYQWKRDGVPLAKQDSDTLLIDPVTEASGGVYECTITNTQGQDSGQMTVKVQAKGECLALHHITSHHITLHHITLHYITSHYITLHHTLHYIT</sequence>
<dbReference type="InterPro" id="IPR003599">
    <property type="entry name" value="Ig_sub"/>
</dbReference>
<dbReference type="InterPro" id="IPR007110">
    <property type="entry name" value="Ig-like_dom"/>
</dbReference>
<feature type="domain" description="Ig-like" evidence="12">
    <location>
        <begin position="231"/>
        <end position="310"/>
    </location>
</feature>
<dbReference type="GO" id="GO:0007155">
    <property type="term" value="P:cell adhesion"/>
    <property type="evidence" value="ECO:0007669"/>
    <property type="project" value="UniProtKB-KW"/>
</dbReference>
<organism evidence="13 14">
    <name type="scientific">Coilia grayii</name>
    <name type="common">Gray's grenadier anchovy</name>
    <dbReference type="NCBI Taxonomy" id="363190"/>
    <lineage>
        <taxon>Eukaryota</taxon>
        <taxon>Metazoa</taxon>
        <taxon>Chordata</taxon>
        <taxon>Craniata</taxon>
        <taxon>Vertebrata</taxon>
        <taxon>Euteleostomi</taxon>
        <taxon>Actinopterygii</taxon>
        <taxon>Neopterygii</taxon>
        <taxon>Teleostei</taxon>
        <taxon>Clupei</taxon>
        <taxon>Clupeiformes</taxon>
        <taxon>Clupeoidei</taxon>
        <taxon>Engraulidae</taxon>
        <taxon>Coilinae</taxon>
        <taxon>Coilia</taxon>
    </lineage>
</organism>
<dbReference type="EMBL" id="JBHFQA010000015">
    <property type="protein sequence ID" value="KAL2086510.1"/>
    <property type="molecule type" value="Genomic_DNA"/>
</dbReference>
<evidence type="ECO:0000256" key="11">
    <source>
        <dbReference type="SAM" id="SignalP"/>
    </source>
</evidence>
<evidence type="ECO:0000256" key="4">
    <source>
        <dbReference type="ARBA" id="ARBA00022737"/>
    </source>
</evidence>
<dbReference type="Pfam" id="PF13927">
    <property type="entry name" value="Ig_3"/>
    <property type="match status" value="1"/>
</dbReference>
<dbReference type="InterPro" id="IPR036179">
    <property type="entry name" value="Ig-like_dom_sf"/>
</dbReference>
<evidence type="ECO:0000259" key="12">
    <source>
        <dbReference type="PROSITE" id="PS50835"/>
    </source>
</evidence>
<keyword evidence="6" id="KW-1133">Transmembrane helix</keyword>
<dbReference type="SMART" id="SM00408">
    <property type="entry name" value="IGc2"/>
    <property type="match status" value="2"/>
</dbReference>
<dbReference type="SMART" id="SM00409">
    <property type="entry name" value="IG"/>
    <property type="match status" value="2"/>
</dbReference>
<dbReference type="Pfam" id="PF07679">
    <property type="entry name" value="I-set"/>
    <property type="match status" value="1"/>
</dbReference>
<feature type="domain" description="Ig-like" evidence="12">
    <location>
        <begin position="117"/>
        <end position="223"/>
    </location>
</feature>
<feature type="chain" id="PRO_5044880151" description="Ig-like domain-containing protein" evidence="11">
    <location>
        <begin position="25"/>
        <end position="353"/>
    </location>
</feature>
<evidence type="ECO:0000256" key="6">
    <source>
        <dbReference type="ARBA" id="ARBA00022989"/>
    </source>
</evidence>
<dbReference type="SUPFAM" id="SSF48726">
    <property type="entry name" value="Immunoglobulin"/>
    <property type="match status" value="3"/>
</dbReference>
<dbReference type="Gene3D" id="2.60.40.10">
    <property type="entry name" value="Immunoglobulins"/>
    <property type="match status" value="3"/>
</dbReference>
<keyword evidence="4" id="KW-0677">Repeat</keyword>
<dbReference type="InterPro" id="IPR003598">
    <property type="entry name" value="Ig_sub2"/>
</dbReference>
<keyword evidence="5" id="KW-0130">Cell adhesion</keyword>
<evidence type="ECO:0000313" key="14">
    <source>
        <dbReference type="Proteomes" id="UP001591681"/>
    </source>
</evidence>
<keyword evidence="9" id="KW-0325">Glycoprotein</keyword>